<evidence type="ECO:0000256" key="2">
    <source>
        <dbReference type="ARBA" id="ARBA00007532"/>
    </source>
</evidence>
<comment type="similarity">
    <text evidence="2">Belongs to the class-I pyridine nucleotide-disulfide oxidoreductase family.</text>
</comment>
<sequence>MPEEFDLVIIGRGAAAFSAAIRASELTSGQASIAMIGDGPIGGTCVNVGCVPSKYIIEAAKVVHIQAHPRYPGISASSPEVDFQDLMDSLREVVLEERKTKYSEVLKSYDNIRVFDGKAAFIDHDNVSIRKGSEETFVHGYNFIIATGSSAKIKEI</sequence>
<keyword evidence="8" id="KW-0676">Redox-active center</keyword>
<evidence type="ECO:0000256" key="6">
    <source>
        <dbReference type="ARBA" id="ARBA00023002"/>
    </source>
</evidence>
<reference evidence="10" key="1">
    <citation type="submission" date="2013-08" db="EMBL/GenBank/DDBJ databases">
        <authorList>
            <person name="Mendez C."/>
            <person name="Richter M."/>
            <person name="Ferrer M."/>
            <person name="Sanchez J."/>
        </authorList>
    </citation>
    <scope>NUCLEOTIDE SEQUENCE</scope>
</reference>
<dbReference type="InterPro" id="IPR012999">
    <property type="entry name" value="Pyr_OxRdtase_I_AS"/>
</dbReference>
<keyword evidence="4" id="KW-0274">FAD</keyword>
<proteinExistence type="inferred from homology"/>
<dbReference type="PROSITE" id="PS00076">
    <property type="entry name" value="PYRIDINE_REDOX_1"/>
    <property type="match status" value="1"/>
</dbReference>
<evidence type="ECO:0000256" key="1">
    <source>
        <dbReference type="ARBA" id="ARBA00001974"/>
    </source>
</evidence>
<dbReference type="PANTHER" id="PTHR43014">
    <property type="entry name" value="MERCURIC REDUCTASE"/>
    <property type="match status" value="1"/>
</dbReference>
<dbReference type="PRINTS" id="PR00368">
    <property type="entry name" value="FADPNR"/>
</dbReference>
<dbReference type="InterPro" id="IPR023753">
    <property type="entry name" value="FAD/NAD-binding_dom"/>
</dbReference>
<evidence type="ECO:0000313" key="10">
    <source>
        <dbReference type="EMBL" id="EQD26753.1"/>
    </source>
</evidence>
<evidence type="ECO:0000259" key="9">
    <source>
        <dbReference type="Pfam" id="PF07992"/>
    </source>
</evidence>
<dbReference type="PRINTS" id="PR00411">
    <property type="entry name" value="PNDRDTASEI"/>
</dbReference>
<organism evidence="10">
    <name type="scientific">mine drainage metagenome</name>
    <dbReference type="NCBI Taxonomy" id="410659"/>
    <lineage>
        <taxon>unclassified sequences</taxon>
        <taxon>metagenomes</taxon>
        <taxon>ecological metagenomes</taxon>
    </lineage>
</organism>
<feature type="domain" description="FAD/NAD(P)-binding" evidence="9">
    <location>
        <begin position="5"/>
        <end position="153"/>
    </location>
</feature>
<evidence type="ECO:0000256" key="8">
    <source>
        <dbReference type="ARBA" id="ARBA00023284"/>
    </source>
</evidence>
<comment type="cofactor">
    <cofactor evidence="1">
        <name>FAD</name>
        <dbReference type="ChEBI" id="CHEBI:57692"/>
    </cofactor>
</comment>
<keyword evidence="5" id="KW-0521">NADP</keyword>
<gene>
    <name evidence="10" type="ORF">B1B_19467</name>
</gene>
<dbReference type="EMBL" id="AUZY01013075">
    <property type="protein sequence ID" value="EQD26753.1"/>
    <property type="molecule type" value="Genomic_DNA"/>
</dbReference>
<keyword evidence="7" id="KW-1015">Disulfide bond</keyword>
<keyword evidence="6" id="KW-0560">Oxidoreductase</keyword>
<evidence type="ECO:0000256" key="7">
    <source>
        <dbReference type="ARBA" id="ARBA00023157"/>
    </source>
</evidence>
<dbReference type="GO" id="GO:0016668">
    <property type="term" value="F:oxidoreductase activity, acting on a sulfur group of donors, NAD(P) as acceptor"/>
    <property type="evidence" value="ECO:0007669"/>
    <property type="project" value="InterPro"/>
</dbReference>
<keyword evidence="3" id="KW-0285">Flavoprotein</keyword>
<dbReference type="Pfam" id="PF07992">
    <property type="entry name" value="Pyr_redox_2"/>
    <property type="match status" value="1"/>
</dbReference>
<name>T0Y183_9ZZZZ</name>
<evidence type="ECO:0000256" key="3">
    <source>
        <dbReference type="ARBA" id="ARBA00022630"/>
    </source>
</evidence>
<accession>T0Y183</accession>
<feature type="non-terminal residue" evidence="10">
    <location>
        <position position="156"/>
    </location>
</feature>
<dbReference type="SUPFAM" id="SSF51905">
    <property type="entry name" value="FAD/NAD(P)-binding domain"/>
    <property type="match status" value="1"/>
</dbReference>
<dbReference type="GO" id="GO:0050660">
    <property type="term" value="F:flavin adenine dinucleotide binding"/>
    <property type="evidence" value="ECO:0007669"/>
    <property type="project" value="TreeGrafter"/>
</dbReference>
<comment type="caution">
    <text evidence="10">The sequence shown here is derived from an EMBL/GenBank/DDBJ whole genome shotgun (WGS) entry which is preliminary data.</text>
</comment>
<evidence type="ECO:0000256" key="4">
    <source>
        <dbReference type="ARBA" id="ARBA00022827"/>
    </source>
</evidence>
<dbReference type="GO" id="GO:0003955">
    <property type="term" value="F:NAD(P)H dehydrogenase (quinone) activity"/>
    <property type="evidence" value="ECO:0007669"/>
    <property type="project" value="TreeGrafter"/>
</dbReference>
<dbReference type="Gene3D" id="3.50.50.60">
    <property type="entry name" value="FAD/NAD(P)-binding domain"/>
    <property type="match status" value="1"/>
</dbReference>
<dbReference type="InterPro" id="IPR036188">
    <property type="entry name" value="FAD/NAD-bd_sf"/>
</dbReference>
<reference evidence="10" key="2">
    <citation type="journal article" date="2014" name="ISME J.">
        <title>Microbial stratification in low pH oxic and suboxic macroscopic growths along an acid mine drainage.</title>
        <authorList>
            <person name="Mendez-Garcia C."/>
            <person name="Mesa V."/>
            <person name="Sprenger R.R."/>
            <person name="Richter M."/>
            <person name="Diez M.S."/>
            <person name="Solano J."/>
            <person name="Bargiela R."/>
            <person name="Golyshina O.V."/>
            <person name="Manteca A."/>
            <person name="Ramos J.L."/>
            <person name="Gallego J.R."/>
            <person name="Llorente I."/>
            <person name="Martins Dos Santos V.A."/>
            <person name="Jensen O.N."/>
            <person name="Pelaez A.I."/>
            <person name="Sanchez J."/>
            <person name="Ferrer M."/>
        </authorList>
    </citation>
    <scope>NUCLEOTIDE SEQUENCE</scope>
</reference>
<evidence type="ECO:0000256" key="5">
    <source>
        <dbReference type="ARBA" id="ARBA00022857"/>
    </source>
</evidence>
<protein>
    <submittedName>
        <fullName evidence="10">Mercuric reductase</fullName>
    </submittedName>
</protein>
<dbReference type="PANTHER" id="PTHR43014:SF4">
    <property type="entry name" value="PYRIDINE NUCLEOTIDE-DISULFIDE OXIDOREDUCTASE RCLA-RELATED"/>
    <property type="match status" value="1"/>
</dbReference>
<dbReference type="AlphaFoldDB" id="T0Y183"/>